<gene>
    <name evidence="3" type="ORF">AUJ27_00150</name>
</gene>
<dbReference type="Pfam" id="PF18915">
    <property type="entry name" value="DUF5667"/>
    <property type="match status" value="1"/>
</dbReference>
<dbReference type="AlphaFoldDB" id="A0A1J4TA71"/>
<evidence type="ECO:0000313" key="4">
    <source>
        <dbReference type="Proteomes" id="UP000183192"/>
    </source>
</evidence>
<feature type="compositionally biased region" description="Polar residues" evidence="1">
    <location>
        <begin position="299"/>
        <end position="317"/>
    </location>
</feature>
<dbReference type="InterPro" id="IPR043725">
    <property type="entry name" value="DUF5667"/>
</dbReference>
<feature type="region of interest" description="Disordered" evidence="1">
    <location>
        <begin position="294"/>
        <end position="324"/>
    </location>
</feature>
<feature type="domain" description="DUF5667" evidence="2">
    <location>
        <begin position="98"/>
        <end position="180"/>
    </location>
</feature>
<evidence type="ECO:0000256" key="1">
    <source>
        <dbReference type="SAM" id="MobiDB-lite"/>
    </source>
</evidence>
<reference evidence="3 4" key="1">
    <citation type="journal article" date="2016" name="Environ. Microbiol.">
        <title>Genomic resolution of a cold subsurface aquifer community provides metabolic insights for novel microbes adapted to high CO concentrations.</title>
        <authorList>
            <person name="Probst A.J."/>
            <person name="Castelle C.J."/>
            <person name="Singh A."/>
            <person name="Brown C.T."/>
            <person name="Anantharaman K."/>
            <person name="Sharon I."/>
            <person name="Hug L.A."/>
            <person name="Burstein D."/>
            <person name="Emerson J.B."/>
            <person name="Thomas B.C."/>
            <person name="Banfield J.F."/>
        </authorList>
    </citation>
    <scope>NUCLEOTIDE SEQUENCE [LARGE SCALE GENOMIC DNA]</scope>
    <source>
        <strain evidence="3">CG1_02_37_44</strain>
    </source>
</reference>
<dbReference type="EMBL" id="MNUU01000004">
    <property type="protein sequence ID" value="OIO08666.1"/>
    <property type="molecule type" value="Genomic_DNA"/>
</dbReference>
<name>A0A1J4TA71_9BACT</name>
<feature type="compositionally biased region" description="Polar residues" evidence="1">
    <location>
        <begin position="216"/>
        <end position="227"/>
    </location>
</feature>
<evidence type="ECO:0000313" key="3">
    <source>
        <dbReference type="EMBL" id="OIO08666.1"/>
    </source>
</evidence>
<feature type="region of interest" description="Disordered" evidence="1">
    <location>
        <begin position="177"/>
        <end position="231"/>
    </location>
</feature>
<organism evidence="3 4">
    <name type="scientific">Candidatus Falkowbacteria bacterium CG1_02_37_44</name>
    <dbReference type="NCBI Taxonomy" id="1805146"/>
    <lineage>
        <taxon>Bacteria</taxon>
        <taxon>Candidatus Falkowiibacteriota</taxon>
    </lineage>
</organism>
<sequence>MNEKEFSTQLNKLKLIKPDRQWKKASRDILYSQIYNTSVSQEVKEAAEVKNTYLYYFINYLPKRIFKHASQPVWTVAAIIILVFSGGVASLKAANNSKPGDSLYIAKIISEKTQLALTFNEKDKAKLSIEFAGNRVEEINQVIAEPGDGKKKDKVDKLTINFKKEIDAAKKRLAKISASAPAKEDKSDATPADNQADEDSLVFGANLGKDDKGMQISDNSSNNNNEPTAVKTDDALSLEAVSTSTPVVAEEVSADNAGNLQDALKEAGQLIDDEDYGATLTKLDEANVIMDKVSGINKPDSQTADSNANSGTASSSEAIEGEVK</sequence>
<protein>
    <recommendedName>
        <fullName evidence="2">DUF5667 domain-containing protein</fullName>
    </recommendedName>
</protein>
<accession>A0A1J4TA71</accession>
<dbReference type="STRING" id="1805146.AUJ27_00150"/>
<evidence type="ECO:0000259" key="2">
    <source>
        <dbReference type="Pfam" id="PF18915"/>
    </source>
</evidence>
<comment type="caution">
    <text evidence="3">The sequence shown here is derived from an EMBL/GenBank/DDBJ whole genome shotgun (WGS) entry which is preliminary data.</text>
</comment>
<dbReference type="Proteomes" id="UP000183192">
    <property type="component" value="Unassembled WGS sequence"/>
</dbReference>
<proteinExistence type="predicted"/>